<feature type="region of interest" description="Disordered" evidence="1">
    <location>
        <begin position="198"/>
        <end position="325"/>
    </location>
</feature>
<accession>A0AAV2L0Q2</accession>
<dbReference type="InterPro" id="IPR003961">
    <property type="entry name" value="FN3_dom"/>
</dbReference>
<dbReference type="Proteomes" id="UP001497482">
    <property type="component" value="Chromosome 2"/>
</dbReference>
<sequence length="325" mass="37454">MGLKWVLLLLVLQVSLQSSHAALNIGVYSASTKHFVFKWDKVNGAMSYEITITNIANQRVGFAVFGANTVMGSVSSGLAANTNYTYSIEAKNATGAVLESASGQHLTAPERMDPIVSVTAVDSTTLQVEFVLKTGASKYIVRALDTQEPLTFFKEIEVTSSPALFPSLQPYTQYKLSVMAANSGGRSQPTESVIAKTFSEEQQEEEEEQQEEEEEEQQEEEEEEQQEEEEEEQQEEEEEQQEEEEEEQQEEEEEEEQQEEEEEEQQEEEEEQQEDEEEEQQEEEEEEQQEEEEEEQPEEEEEQQEEEEEEQQEEEEEEQPEESLE</sequence>
<dbReference type="Gene3D" id="2.60.40.10">
    <property type="entry name" value="Immunoglobulins"/>
    <property type="match status" value="1"/>
</dbReference>
<protein>
    <recommendedName>
        <fullName evidence="3">Fibronectin type-III domain-containing protein</fullName>
    </recommendedName>
</protein>
<evidence type="ECO:0000259" key="3">
    <source>
        <dbReference type="PROSITE" id="PS50853"/>
    </source>
</evidence>
<dbReference type="SMART" id="SM00060">
    <property type="entry name" value="FN3"/>
    <property type="match status" value="2"/>
</dbReference>
<dbReference type="PANTHER" id="PTHR47135">
    <property type="entry name" value="FIBRONECTIN TYPE III DOMAIN-CONTAINING PROTEIN 7"/>
    <property type="match status" value="1"/>
</dbReference>
<dbReference type="AlphaFoldDB" id="A0AAV2L0Q2"/>
<dbReference type="CDD" id="cd00063">
    <property type="entry name" value="FN3"/>
    <property type="match status" value="1"/>
</dbReference>
<evidence type="ECO:0000256" key="1">
    <source>
        <dbReference type="SAM" id="MobiDB-lite"/>
    </source>
</evidence>
<evidence type="ECO:0000313" key="4">
    <source>
        <dbReference type="EMBL" id="CAL1594071.1"/>
    </source>
</evidence>
<organism evidence="4 5">
    <name type="scientific">Knipowitschia caucasica</name>
    <name type="common">Caucasian dwarf goby</name>
    <name type="synonym">Pomatoschistus caucasicus</name>
    <dbReference type="NCBI Taxonomy" id="637954"/>
    <lineage>
        <taxon>Eukaryota</taxon>
        <taxon>Metazoa</taxon>
        <taxon>Chordata</taxon>
        <taxon>Craniata</taxon>
        <taxon>Vertebrata</taxon>
        <taxon>Euteleostomi</taxon>
        <taxon>Actinopterygii</taxon>
        <taxon>Neopterygii</taxon>
        <taxon>Teleostei</taxon>
        <taxon>Neoteleostei</taxon>
        <taxon>Acanthomorphata</taxon>
        <taxon>Gobiaria</taxon>
        <taxon>Gobiiformes</taxon>
        <taxon>Gobioidei</taxon>
        <taxon>Gobiidae</taxon>
        <taxon>Gobiinae</taxon>
        <taxon>Knipowitschia</taxon>
    </lineage>
</organism>
<dbReference type="EMBL" id="OZ035824">
    <property type="protein sequence ID" value="CAL1594071.1"/>
    <property type="molecule type" value="Genomic_DNA"/>
</dbReference>
<reference evidence="4 5" key="1">
    <citation type="submission" date="2024-04" db="EMBL/GenBank/DDBJ databases">
        <authorList>
            <person name="Waldvogel A.-M."/>
            <person name="Schoenle A."/>
        </authorList>
    </citation>
    <scope>NUCLEOTIDE SEQUENCE [LARGE SCALE GENOMIC DNA]</scope>
</reference>
<feature type="chain" id="PRO_5044010662" description="Fibronectin type-III domain-containing protein" evidence="2">
    <location>
        <begin position="22"/>
        <end position="325"/>
    </location>
</feature>
<proteinExistence type="predicted"/>
<feature type="signal peptide" evidence="2">
    <location>
        <begin position="1"/>
        <end position="21"/>
    </location>
</feature>
<dbReference type="PANTHER" id="PTHR47135:SF1">
    <property type="entry name" value="FIBRONECTIN TYPE III DOMAIN-CONTAINING PROTEIN 7"/>
    <property type="match status" value="1"/>
</dbReference>
<keyword evidence="5" id="KW-1185">Reference proteome</keyword>
<evidence type="ECO:0000313" key="5">
    <source>
        <dbReference type="Proteomes" id="UP001497482"/>
    </source>
</evidence>
<feature type="compositionally biased region" description="Acidic residues" evidence="1">
    <location>
        <begin position="201"/>
        <end position="325"/>
    </location>
</feature>
<gene>
    <name evidence="4" type="ORF">KC01_LOCUS23067</name>
</gene>
<name>A0AAV2L0Q2_KNICA</name>
<dbReference type="Pfam" id="PF00041">
    <property type="entry name" value="fn3"/>
    <property type="match status" value="1"/>
</dbReference>
<evidence type="ECO:0000256" key="2">
    <source>
        <dbReference type="SAM" id="SignalP"/>
    </source>
</evidence>
<dbReference type="InterPro" id="IPR013783">
    <property type="entry name" value="Ig-like_fold"/>
</dbReference>
<dbReference type="SUPFAM" id="SSF49265">
    <property type="entry name" value="Fibronectin type III"/>
    <property type="match status" value="1"/>
</dbReference>
<dbReference type="PROSITE" id="PS50853">
    <property type="entry name" value="FN3"/>
    <property type="match status" value="1"/>
</dbReference>
<feature type="domain" description="Fibronectin type-III" evidence="3">
    <location>
        <begin position="108"/>
        <end position="200"/>
    </location>
</feature>
<dbReference type="InterPro" id="IPR036116">
    <property type="entry name" value="FN3_sf"/>
</dbReference>
<keyword evidence="2" id="KW-0732">Signal</keyword>